<reference evidence="5" key="2">
    <citation type="submission" date="2025-08" db="UniProtKB">
        <authorList>
            <consortium name="RefSeq"/>
        </authorList>
    </citation>
    <scope>IDENTIFICATION</scope>
    <source>
        <strain evidence="5">S238N-H82</strain>
        <tissue evidence="5">Testes</tissue>
    </source>
</reference>
<feature type="compositionally biased region" description="Pro residues" evidence="1">
    <location>
        <begin position="125"/>
        <end position="142"/>
    </location>
</feature>
<feature type="compositionally biased region" description="Pro residues" evidence="1">
    <location>
        <begin position="306"/>
        <end position="319"/>
    </location>
</feature>
<reference evidence="4" key="1">
    <citation type="journal article" date="2020" name="Nat. Ecol. Evol.">
        <title>Deeply conserved synteny resolves early events in vertebrate evolution.</title>
        <authorList>
            <person name="Simakov O."/>
            <person name="Marletaz F."/>
            <person name="Yue J.X."/>
            <person name="O'Connell B."/>
            <person name="Jenkins J."/>
            <person name="Brandt A."/>
            <person name="Calef R."/>
            <person name="Tung C.H."/>
            <person name="Huang T.K."/>
            <person name="Schmutz J."/>
            <person name="Satoh N."/>
            <person name="Yu J.K."/>
            <person name="Putnam N.H."/>
            <person name="Green R.E."/>
            <person name="Rokhsar D.S."/>
        </authorList>
    </citation>
    <scope>NUCLEOTIDE SEQUENCE [LARGE SCALE GENOMIC DNA]</scope>
    <source>
        <strain evidence="4">S238N-H82</strain>
    </source>
</reference>
<feature type="region of interest" description="Disordered" evidence="1">
    <location>
        <begin position="532"/>
        <end position="551"/>
    </location>
</feature>
<dbReference type="PANTHER" id="PTHR21258">
    <property type="entry name" value="DOCKING PROTEIN RELATED"/>
    <property type="match status" value="1"/>
</dbReference>
<feature type="region of interest" description="Disordered" evidence="1">
    <location>
        <begin position="385"/>
        <end position="512"/>
    </location>
</feature>
<gene>
    <name evidence="5" type="primary">LOC118414738</name>
</gene>
<organism evidence="4 5">
    <name type="scientific">Branchiostoma floridae</name>
    <name type="common">Florida lancelet</name>
    <name type="synonym">Amphioxus</name>
    <dbReference type="NCBI Taxonomy" id="7739"/>
    <lineage>
        <taxon>Eukaryota</taxon>
        <taxon>Metazoa</taxon>
        <taxon>Chordata</taxon>
        <taxon>Cephalochordata</taxon>
        <taxon>Leptocardii</taxon>
        <taxon>Amphioxiformes</taxon>
        <taxon>Branchiostomatidae</taxon>
        <taxon>Branchiostoma</taxon>
    </lineage>
</organism>
<dbReference type="GO" id="GO:0007265">
    <property type="term" value="P:Ras protein signal transduction"/>
    <property type="evidence" value="ECO:0000318"/>
    <property type="project" value="GO_Central"/>
</dbReference>
<dbReference type="Proteomes" id="UP000001554">
    <property type="component" value="Chromosome 4"/>
</dbReference>
<keyword evidence="4" id="KW-1185">Reference proteome</keyword>
<dbReference type="PROSITE" id="PS50003">
    <property type="entry name" value="PH_DOMAIN"/>
    <property type="match status" value="1"/>
</dbReference>
<name>A0A9J7L2C3_BRAFL</name>
<protein>
    <submittedName>
        <fullName evidence="5">Docking protein 2-like isoform X1</fullName>
    </submittedName>
</protein>
<dbReference type="Gene3D" id="2.30.29.30">
    <property type="entry name" value="Pleckstrin-homology domain (PH domain)/Phosphotyrosine-binding domain (PTB)"/>
    <property type="match status" value="2"/>
</dbReference>
<dbReference type="InterPro" id="IPR002404">
    <property type="entry name" value="IRS_PTB"/>
</dbReference>
<feature type="compositionally biased region" description="Polar residues" evidence="1">
    <location>
        <begin position="322"/>
        <end position="331"/>
    </location>
</feature>
<dbReference type="SMART" id="SM00310">
    <property type="entry name" value="PTBI"/>
    <property type="match status" value="1"/>
</dbReference>
<accession>A0A9J7L2C3</accession>
<evidence type="ECO:0000313" key="5">
    <source>
        <dbReference type="RefSeq" id="XP_035674842.1"/>
    </source>
</evidence>
<feature type="compositionally biased region" description="Basic and acidic residues" evidence="1">
    <location>
        <begin position="275"/>
        <end position="290"/>
    </location>
</feature>
<dbReference type="SMART" id="SM01244">
    <property type="entry name" value="IRS"/>
    <property type="match status" value="1"/>
</dbReference>
<feature type="compositionally biased region" description="Basic and acidic residues" evidence="1">
    <location>
        <begin position="451"/>
        <end position="460"/>
    </location>
</feature>
<feature type="region of interest" description="Disordered" evidence="1">
    <location>
        <begin position="120"/>
        <end position="153"/>
    </location>
</feature>
<dbReference type="SUPFAM" id="SSF50729">
    <property type="entry name" value="PH domain-like"/>
    <property type="match status" value="2"/>
</dbReference>
<dbReference type="SMART" id="SM00233">
    <property type="entry name" value="PH"/>
    <property type="match status" value="1"/>
</dbReference>
<evidence type="ECO:0000256" key="1">
    <source>
        <dbReference type="SAM" id="MobiDB-lite"/>
    </source>
</evidence>
<feature type="region of interest" description="Disordered" evidence="1">
    <location>
        <begin position="270"/>
        <end position="335"/>
    </location>
</feature>
<evidence type="ECO:0000259" key="3">
    <source>
        <dbReference type="PROSITE" id="PS51064"/>
    </source>
</evidence>
<dbReference type="AlphaFoldDB" id="A0A9J7L2C3"/>
<dbReference type="PANTHER" id="PTHR21258:SF62">
    <property type="entry name" value="INSULIN RECEPTOR SUBSTRATE 1"/>
    <property type="match status" value="1"/>
</dbReference>
<dbReference type="PROSITE" id="PS51064">
    <property type="entry name" value="IRS_PTB"/>
    <property type="match status" value="1"/>
</dbReference>
<dbReference type="Pfam" id="PF00169">
    <property type="entry name" value="PH"/>
    <property type="match status" value="1"/>
</dbReference>
<dbReference type="InterPro" id="IPR050996">
    <property type="entry name" value="Docking_Protein_DOK"/>
</dbReference>
<evidence type="ECO:0000259" key="2">
    <source>
        <dbReference type="PROSITE" id="PS50003"/>
    </source>
</evidence>
<feature type="domain" description="PH" evidence="2">
    <location>
        <begin position="3"/>
        <end position="111"/>
    </location>
</feature>
<dbReference type="RefSeq" id="XP_035674842.1">
    <property type="nucleotide sequence ID" value="XM_035818949.1"/>
</dbReference>
<dbReference type="InterPro" id="IPR011993">
    <property type="entry name" value="PH-like_dom_sf"/>
</dbReference>
<evidence type="ECO:0000313" key="4">
    <source>
        <dbReference type="Proteomes" id="UP000001554"/>
    </source>
</evidence>
<dbReference type="OrthoDB" id="6243387at2759"/>
<dbReference type="GeneID" id="118414738"/>
<dbReference type="Pfam" id="PF02174">
    <property type="entry name" value="IRS"/>
    <property type="match status" value="1"/>
</dbReference>
<dbReference type="GO" id="GO:0005737">
    <property type="term" value="C:cytoplasm"/>
    <property type="evidence" value="ECO:0000318"/>
    <property type="project" value="GO_Central"/>
</dbReference>
<sequence length="623" mass="68931">MEGPMMGGYLSVPSQKAIKKIWSRRYFLLYPTSGSGVVRLLQFESQEQAKKGPKGAKIIPLKDCVAITPSAEHKSQPNVIDIVFPDKTLSFAAETEKLLNNWYLKLCKAVFGGNSPNVADSSAAAPPPYSPPQIPSSQPPPYRATEPPEGATAQEYSGMADNVIYAAQESLSYQVVVRLTEAAQRCDLDGPYLLQVNPTHLSLQDRRTNEELYTWPYKYLRRYGRDKTQFSLEAGRKCASGEGKFEFATTEGNSIFNNVDAFVKGRASITMDAPSQRRKDSGETLIKRDPTLPPRNYTRPQSTGPPEMPLRPARPPAPRPTSDGSSYQQVNKPVVAVKPRLSQKAEVPESDLYEPLGDYYAEVGDVKPAVEPEYSEAEMRMQAWKQQGRSVKEKELASATFDPNTEDYHVPAVPSKSKPPPVVPRAKKRVDHIYDAPPAIGEDSEDYTEPTEMHSDRPPGFEDDEGVYEDTEALTKPPGKPAKKAPAPPPPVPRHAPKARKPVVESPYEEPPREITGMIAKFNKMQSADDGSYDSLNFSPEGKKNKPVVAGDGEYGALYSTVPSNYQEEPDETYDRLENAISGTSFKDSEGPVYHVLEGPYSPVGTTEKHIYDEVPTEQFQPN</sequence>
<proteinExistence type="predicted"/>
<dbReference type="OMA" id="NDLYSTW"/>
<dbReference type="InterPro" id="IPR001849">
    <property type="entry name" value="PH_domain"/>
</dbReference>
<dbReference type="GO" id="GO:0007169">
    <property type="term" value="P:cell surface receptor protein tyrosine kinase signaling pathway"/>
    <property type="evidence" value="ECO:0000318"/>
    <property type="project" value="GO_Central"/>
</dbReference>
<feature type="domain" description="IRS-type PTB" evidence="3">
    <location>
        <begin position="169"/>
        <end position="273"/>
    </location>
</feature>
<feature type="compositionally biased region" description="Acidic residues" evidence="1">
    <location>
        <begin position="461"/>
        <end position="472"/>
    </location>
</feature>
<dbReference type="KEGG" id="bfo:118414738"/>